<reference evidence="1 2" key="1">
    <citation type="journal article" date="2021" name="Nat. Plants">
        <title>The Taxus genome provides insights into paclitaxel biosynthesis.</title>
        <authorList>
            <person name="Xiong X."/>
            <person name="Gou J."/>
            <person name="Liao Q."/>
            <person name="Li Y."/>
            <person name="Zhou Q."/>
            <person name="Bi G."/>
            <person name="Li C."/>
            <person name="Du R."/>
            <person name="Wang X."/>
            <person name="Sun T."/>
            <person name="Guo L."/>
            <person name="Liang H."/>
            <person name="Lu P."/>
            <person name="Wu Y."/>
            <person name="Zhang Z."/>
            <person name="Ro D.K."/>
            <person name="Shang Y."/>
            <person name="Huang S."/>
            <person name="Yan J."/>
        </authorList>
    </citation>
    <scope>NUCLEOTIDE SEQUENCE [LARGE SCALE GENOMIC DNA]</scope>
    <source>
        <strain evidence="1">Ta-2019</strain>
    </source>
</reference>
<proteinExistence type="predicted"/>
<protein>
    <submittedName>
        <fullName evidence="1">Uncharacterized protein</fullName>
    </submittedName>
</protein>
<keyword evidence="2" id="KW-1185">Reference proteome</keyword>
<dbReference type="Proteomes" id="UP000824469">
    <property type="component" value="Unassembled WGS sequence"/>
</dbReference>
<comment type="caution">
    <text evidence="1">The sequence shown here is derived from an EMBL/GenBank/DDBJ whole genome shotgun (WGS) entry which is preliminary data.</text>
</comment>
<feature type="non-terminal residue" evidence="1">
    <location>
        <position position="64"/>
    </location>
</feature>
<name>A0AA38GXD7_TAXCH</name>
<dbReference type="AlphaFoldDB" id="A0AA38GXD7"/>
<accession>A0AA38GXD7</accession>
<organism evidence="1 2">
    <name type="scientific">Taxus chinensis</name>
    <name type="common">Chinese yew</name>
    <name type="synonym">Taxus wallichiana var. chinensis</name>
    <dbReference type="NCBI Taxonomy" id="29808"/>
    <lineage>
        <taxon>Eukaryota</taxon>
        <taxon>Viridiplantae</taxon>
        <taxon>Streptophyta</taxon>
        <taxon>Embryophyta</taxon>
        <taxon>Tracheophyta</taxon>
        <taxon>Spermatophyta</taxon>
        <taxon>Pinopsida</taxon>
        <taxon>Pinidae</taxon>
        <taxon>Conifers II</taxon>
        <taxon>Cupressales</taxon>
        <taxon>Taxaceae</taxon>
        <taxon>Taxus</taxon>
    </lineage>
</organism>
<gene>
    <name evidence="1" type="ORF">KI387_002930</name>
</gene>
<sequence>MKRRKIVSDSFDMDRSWRMHYCLGVESGKKRITSCFSDEIYQDNAREVLDDGLHTNCYTMDKVD</sequence>
<evidence type="ECO:0000313" key="1">
    <source>
        <dbReference type="EMBL" id="KAH9330822.1"/>
    </source>
</evidence>
<dbReference type="EMBL" id="JAHRHJ020000001">
    <property type="protein sequence ID" value="KAH9330822.1"/>
    <property type="molecule type" value="Genomic_DNA"/>
</dbReference>
<evidence type="ECO:0000313" key="2">
    <source>
        <dbReference type="Proteomes" id="UP000824469"/>
    </source>
</evidence>